<keyword evidence="1" id="KW-0175">Coiled coil</keyword>
<comment type="caution">
    <text evidence="3">The sequence shown here is derived from an EMBL/GenBank/DDBJ whole genome shotgun (WGS) entry which is preliminary data.</text>
</comment>
<evidence type="ECO:0000313" key="4">
    <source>
        <dbReference type="Proteomes" id="UP001140502"/>
    </source>
</evidence>
<feature type="region of interest" description="Disordered" evidence="2">
    <location>
        <begin position="1"/>
        <end position="24"/>
    </location>
</feature>
<proteinExistence type="predicted"/>
<evidence type="ECO:0000256" key="2">
    <source>
        <dbReference type="SAM" id="MobiDB-lite"/>
    </source>
</evidence>
<evidence type="ECO:0000313" key="3">
    <source>
        <dbReference type="EMBL" id="KAJ4325193.1"/>
    </source>
</evidence>
<name>A0A9W8WH50_9HYPO</name>
<feature type="coiled-coil region" evidence="1">
    <location>
        <begin position="30"/>
        <end position="71"/>
    </location>
</feature>
<gene>
    <name evidence="3" type="ORF">N0V84_003575</name>
</gene>
<dbReference type="Proteomes" id="UP001140502">
    <property type="component" value="Unassembled WGS sequence"/>
</dbReference>
<protein>
    <recommendedName>
        <fullName evidence="5">Nucleotide exchange factor GrpE</fullName>
    </recommendedName>
</protein>
<dbReference type="EMBL" id="JAPEUR010000052">
    <property type="protein sequence ID" value="KAJ4325193.1"/>
    <property type="molecule type" value="Genomic_DNA"/>
</dbReference>
<evidence type="ECO:0000256" key="1">
    <source>
        <dbReference type="SAM" id="Coils"/>
    </source>
</evidence>
<organism evidence="3 4">
    <name type="scientific">Fusarium piperis</name>
    <dbReference type="NCBI Taxonomy" id="1435070"/>
    <lineage>
        <taxon>Eukaryota</taxon>
        <taxon>Fungi</taxon>
        <taxon>Dikarya</taxon>
        <taxon>Ascomycota</taxon>
        <taxon>Pezizomycotina</taxon>
        <taxon>Sordariomycetes</taxon>
        <taxon>Hypocreomycetidae</taxon>
        <taxon>Hypocreales</taxon>
        <taxon>Nectriaceae</taxon>
        <taxon>Fusarium</taxon>
        <taxon>Fusarium solani species complex</taxon>
    </lineage>
</organism>
<accession>A0A9W8WH50</accession>
<sequence length="75" mass="8583">MAERDEKPSAQEPTRENPQAPTMLPDEARLANFRGAHKRSAQELSKLEDKTANLRKEIDRLRGERNTALDELVKI</sequence>
<reference evidence="3" key="1">
    <citation type="submission" date="2022-10" db="EMBL/GenBank/DDBJ databases">
        <title>Tapping the CABI collections for fungal endophytes: first genome assemblies for Collariella, Neodidymelliopsis, Ascochyta clinopodiicola, Didymella pomorum, Didymosphaeria variabile, Neocosmospora piperis and Neocucurbitaria cava.</title>
        <authorList>
            <person name="Hill R."/>
        </authorList>
    </citation>
    <scope>NUCLEOTIDE SEQUENCE</scope>
    <source>
        <strain evidence="3">IMI 366586</strain>
    </source>
</reference>
<evidence type="ECO:0008006" key="5">
    <source>
        <dbReference type="Google" id="ProtNLM"/>
    </source>
</evidence>
<keyword evidence="4" id="KW-1185">Reference proteome</keyword>
<dbReference type="AlphaFoldDB" id="A0A9W8WH50"/>
<feature type="compositionally biased region" description="Basic and acidic residues" evidence="2">
    <location>
        <begin position="1"/>
        <end position="15"/>
    </location>
</feature>